<name>A0ABY8XU41_9PSEU</name>
<evidence type="ECO:0000313" key="1">
    <source>
        <dbReference type="EMBL" id="WIV59225.1"/>
    </source>
</evidence>
<organism evidence="1 2">
    <name type="scientific">Amycolatopsis nalaikhensis</name>
    <dbReference type="NCBI Taxonomy" id="715472"/>
    <lineage>
        <taxon>Bacteria</taxon>
        <taxon>Bacillati</taxon>
        <taxon>Actinomycetota</taxon>
        <taxon>Actinomycetes</taxon>
        <taxon>Pseudonocardiales</taxon>
        <taxon>Pseudonocardiaceae</taxon>
        <taxon>Amycolatopsis</taxon>
    </lineage>
</organism>
<sequence length="143" mass="15533">MTAFGERVGRDRGRPLVLIGLAMPDDGPRGLCVATQHSDYIVYEATTTAVHQEHIIVHEISHLLCGHTGAGALGAEQARRLFPHLAPDVVVRALGRDSYSSEQEQEAELLASMILQSAYRQGRTSRTGPRPEPGALRRLEAGL</sequence>
<dbReference type="RefSeq" id="WP_285456723.1">
    <property type="nucleotide sequence ID" value="NZ_CP127173.1"/>
</dbReference>
<proteinExistence type="predicted"/>
<evidence type="ECO:0000313" key="2">
    <source>
        <dbReference type="Proteomes" id="UP001227101"/>
    </source>
</evidence>
<protein>
    <submittedName>
        <fullName evidence="1">ImmA/IrrE family metallo-endopeptidase</fullName>
    </submittedName>
</protein>
<gene>
    <name evidence="1" type="ORF">QP939_11640</name>
</gene>
<accession>A0ABY8XU41</accession>
<dbReference type="EMBL" id="CP127173">
    <property type="protein sequence ID" value="WIV59225.1"/>
    <property type="molecule type" value="Genomic_DNA"/>
</dbReference>
<dbReference type="Proteomes" id="UP001227101">
    <property type="component" value="Chromosome"/>
</dbReference>
<keyword evidence="2" id="KW-1185">Reference proteome</keyword>
<reference evidence="1 2" key="1">
    <citation type="submission" date="2023-06" db="EMBL/GenBank/DDBJ databases">
        <authorList>
            <person name="Oyuntsetseg B."/>
            <person name="Kim S.B."/>
        </authorList>
    </citation>
    <scope>NUCLEOTIDE SEQUENCE [LARGE SCALE GENOMIC DNA]</scope>
    <source>
        <strain evidence="1 2">2-2</strain>
    </source>
</reference>